<keyword evidence="4 5" id="KW-0472">Membrane</keyword>
<dbReference type="PANTHER" id="PTHR33507:SF3">
    <property type="entry name" value="INNER MEMBRANE PROTEIN YBBJ"/>
    <property type="match status" value="1"/>
</dbReference>
<evidence type="ECO:0000313" key="8">
    <source>
        <dbReference type="Proteomes" id="UP000199648"/>
    </source>
</evidence>
<dbReference type="InterPro" id="IPR002810">
    <property type="entry name" value="NfeD-like_C"/>
</dbReference>
<protein>
    <recommendedName>
        <fullName evidence="6">NfeD-like C-terminal domain-containing protein</fullName>
    </recommendedName>
</protein>
<reference evidence="7 8" key="1">
    <citation type="submission" date="2016-10" db="EMBL/GenBank/DDBJ databases">
        <authorList>
            <person name="de Groot N.N."/>
        </authorList>
    </citation>
    <scope>NUCLEOTIDE SEQUENCE [LARGE SCALE GENOMIC DNA]</scope>
    <source>
        <strain evidence="7 8">HLD2</strain>
    </source>
</reference>
<keyword evidence="8" id="KW-1185">Reference proteome</keyword>
<dbReference type="RefSeq" id="WP_092997503.1">
    <property type="nucleotide sequence ID" value="NZ_FMWD01000007.1"/>
</dbReference>
<evidence type="ECO:0000256" key="1">
    <source>
        <dbReference type="ARBA" id="ARBA00004141"/>
    </source>
</evidence>
<dbReference type="InterPro" id="IPR012340">
    <property type="entry name" value="NA-bd_OB-fold"/>
</dbReference>
<evidence type="ECO:0000313" key="7">
    <source>
        <dbReference type="EMBL" id="SCZ63284.1"/>
    </source>
</evidence>
<dbReference type="SUPFAM" id="SSF141322">
    <property type="entry name" value="NfeD domain-like"/>
    <property type="match status" value="1"/>
</dbReference>
<feature type="domain" description="NfeD-like C-terminal" evidence="6">
    <location>
        <begin position="89"/>
        <end position="142"/>
    </location>
</feature>
<evidence type="ECO:0000256" key="3">
    <source>
        <dbReference type="ARBA" id="ARBA00022989"/>
    </source>
</evidence>
<comment type="subcellular location">
    <subcellularLocation>
        <location evidence="1">Membrane</location>
        <topology evidence="1">Multi-pass membrane protein</topology>
    </subcellularLocation>
</comment>
<gene>
    <name evidence="7" type="ORF">SAMN03097708_02453</name>
</gene>
<dbReference type="GO" id="GO:0005886">
    <property type="term" value="C:plasma membrane"/>
    <property type="evidence" value="ECO:0007669"/>
    <property type="project" value="TreeGrafter"/>
</dbReference>
<evidence type="ECO:0000256" key="5">
    <source>
        <dbReference type="SAM" id="Phobius"/>
    </source>
</evidence>
<organism evidence="7 8">
    <name type="scientific">Thiohalomonas denitrificans</name>
    <dbReference type="NCBI Taxonomy" id="415747"/>
    <lineage>
        <taxon>Bacteria</taxon>
        <taxon>Pseudomonadati</taxon>
        <taxon>Pseudomonadota</taxon>
        <taxon>Gammaproteobacteria</taxon>
        <taxon>Thiohalomonadales</taxon>
        <taxon>Thiohalomonadaceae</taxon>
        <taxon>Thiohalomonas</taxon>
    </lineage>
</organism>
<evidence type="ECO:0000256" key="2">
    <source>
        <dbReference type="ARBA" id="ARBA00022692"/>
    </source>
</evidence>
<sequence length="151" mass="16252">MSAATVWIIAGIVLILSELLATSIIAVFIGIGAITVGVLLQLGWIESLASQLTVFGLVSIISLVLARRQMKGWFGGFSTDQGEARSRFQRDIGERVTVQDDFVHGAGRVVLNGVAWDAVSEDELKAGDVAWVVSNEGIRLTVSSQRPRTKQ</sequence>
<dbReference type="PANTHER" id="PTHR33507">
    <property type="entry name" value="INNER MEMBRANE PROTEIN YBBJ"/>
    <property type="match status" value="1"/>
</dbReference>
<keyword evidence="3 5" id="KW-1133">Transmembrane helix</keyword>
<name>A0A1G5QN65_9GAMM</name>
<keyword evidence="2 5" id="KW-0812">Transmembrane</keyword>
<evidence type="ECO:0000256" key="4">
    <source>
        <dbReference type="ARBA" id="ARBA00023136"/>
    </source>
</evidence>
<dbReference type="AlphaFoldDB" id="A0A1G5QN65"/>
<dbReference type="Proteomes" id="UP000199648">
    <property type="component" value="Unassembled WGS sequence"/>
</dbReference>
<dbReference type="STRING" id="415747.SAMN03097708_02453"/>
<dbReference type="Gene3D" id="2.40.50.140">
    <property type="entry name" value="Nucleic acid-binding proteins"/>
    <property type="match status" value="1"/>
</dbReference>
<dbReference type="Pfam" id="PF01957">
    <property type="entry name" value="NfeD"/>
    <property type="match status" value="1"/>
</dbReference>
<accession>A0A1G5QN65</accession>
<evidence type="ECO:0000259" key="6">
    <source>
        <dbReference type="Pfam" id="PF01957"/>
    </source>
</evidence>
<proteinExistence type="predicted"/>
<dbReference type="OrthoDB" id="6118712at2"/>
<dbReference type="InterPro" id="IPR052165">
    <property type="entry name" value="Membrane_assoc_protease"/>
</dbReference>
<dbReference type="EMBL" id="FMWD01000007">
    <property type="protein sequence ID" value="SCZ63284.1"/>
    <property type="molecule type" value="Genomic_DNA"/>
</dbReference>
<feature type="transmembrane region" description="Helical" evidence="5">
    <location>
        <begin position="48"/>
        <end position="66"/>
    </location>
</feature>
<feature type="transmembrane region" description="Helical" evidence="5">
    <location>
        <begin position="7"/>
        <end position="36"/>
    </location>
</feature>